<dbReference type="Pfam" id="PF12836">
    <property type="entry name" value="HHH_3"/>
    <property type="match status" value="1"/>
</dbReference>
<proteinExistence type="predicted"/>
<name>A0A1N6FFW6_9BURK</name>
<dbReference type="AlphaFoldDB" id="A0A1N6FFW6"/>
<organism evidence="2 3">
    <name type="scientific">Paraburkholderia phenazinium</name>
    <dbReference type="NCBI Taxonomy" id="60549"/>
    <lineage>
        <taxon>Bacteria</taxon>
        <taxon>Pseudomonadati</taxon>
        <taxon>Pseudomonadota</taxon>
        <taxon>Betaproteobacteria</taxon>
        <taxon>Burkholderiales</taxon>
        <taxon>Burkholderiaceae</taxon>
        <taxon>Paraburkholderia</taxon>
    </lineage>
</organism>
<evidence type="ECO:0000313" key="2">
    <source>
        <dbReference type="EMBL" id="SIN94183.1"/>
    </source>
</evidence>
<dbReference type="Proteomes" id="UP000184693">
    <property type="component" value="Unassembled WGS sequence"/>
</dbReference>
<feature type="chain" id="PRO_5013111191" evidence="1">
    <location>
        <begin position="21"/>
        <end position="130"/>
    </location>
</feature>
<reference evidence="2 3" key="1">
    <citation type="submission" date="2016-11" db="EMBL/GenBank/DDBJ databases">
        <authorList>
            <person name="Jaros S."/>
            <person name="Januszkiewicz K."/>
            <person name="Wedrychowicz H."/>
        </authorList>
    </citation>
    <scope>NUCLEOTIDE SEQUENCE [LARGE SCALE GENOMIC DNA]</scope>
    <source>
        <strain evidence="2 3">GAS86</strain>
    </source>
</reference>
<evidence type="ECO:0000313" key="3">
    <source>
        <dbReference type="Proteomes" id="UP000184693"/>
    </source>
</evidence>
<dbReference type="InterPro" id="IPR010994">
    <property type="entry name" value="RuvA_2-like"/>
</dbReference>
<feature type="signal peptide" evidence="1">
    <location>
        <begin position="1"/>
        <end position="20"/>
    </location>
</feature>
<dbReference type="EMBL" id="FSRM01000001">
    <property type="protein sequence ID" value="SIN94183.1"/>
    <property type="molecule type" value="Genomic_DNA"/>
</dbReference>
<protein>
    <submittedName>
        <fullName evidence="2">Competence protein ComEA</fullName>
    </submittedName>
</protein>
<dbReference type="SUPFAM" id="SSF47781">
    <property type="entry name" value="RuvA domain 2-like"/>
    <property type="match status" value="1"/>
</dbReference>
<gene>
    <name evidence="2" type="ORF">SAMN05444168_1538</name>
</gene>
<dbReference type="PANTHER" id="PTHR21180">
    <property type="entry name" value="ENDONUCLEASE/EXONUCLEASE/PHOSPHATASE FAMILY DOMAIN-CONTAINING PROTEIN 1"/>
    <property type="match status" value="1"/>
</dbReference>
<dbReference type="PANTHER" id="PTHR21180:SF32">
    <property type="entry name" value="ENDONUCLEASE_EXONUCLEASE_PHOSPHATASE FAMILY DOMAIN-CONTAINING PROTEIN 1"/>
    <property type="match status" value="1"/>
</dbReference>
<dbReference type="GO" id="GO:0015627">
    <property type="term" value="C:type II protein secretion system complex"/>
    <property type="evidence" value="ECO:0007669"/>
    <property type="project" value="TreeGrafter"/>
</dbReference>
<evidence type="ECO:0000256" key="1">
    <source>
        <dbReference type="SAM" id="SignalP"/>
    </source>
</evidence>
<dbReference type="Gene3D" id="1.10.150.280">
    <property type="entry name" value="AF1531-like domain"/>
    <property type="match status" value="1"/>
</dbReference>
<dbReference type="RefSeq" id="WP_074263731.1">
    <property type="nucleotide sequence ID" value="NZ_FSRM01000001.1"/>
</dbReference>
<sequence length="130" mass="12840">MLRKIMVTAAMLAAFGHAYASVDINTANEAGLRGIKGIGPAKAKAILEERDAHGPFKDPTDLSKRVKGMGGHTVERLQAEGLAVGPAGAAAGVQAAAPAQGNAATAATAVSQPATATGAQKGSAAVVVKK</sequence>
<dbReference type="OrthoDB" id="8687931at2"/>
<dbReference type="InterPro" id="IPR051675">
    <property type="entry name" value="Endo/Exo/Phosphatase_dom_1"/>
</dbReference>
<dbReference type="GO" id="GO:0015628">
    <property type="term" value="P:protein secretion by the type II secretion system"/>
    <property type="evidence" value="ECO:0007669"/>
    <property type="project" value="TreeGrafter"/>
</dbReference>
<keyword evidence="1" id="KW-0732">Signal</keyword>
<accession>A0A1N6FFW6</accession>